<dbReference type="EMBL" id="CP015249">
    <property type="protein sequence ID" value="ANB18774.1"/>
    <property type="molecule type" value="Genomic_DNA"/>
</dbReference>
<evidence type="ECO:0000313" key="2">
    <source>
        <dbReference type="Proteomes" id="UP000076830"/>
    </source>
</evidence>
<dbReference type="STRING" id="1300342.I596_2779"/>
<name>A0A160DWH7_9GAMM</name>
<gene>
    <name evidence="1" type="ORF">I596_2779</name>
</gene>
<protein>
    <submittedName>
        <fullName evidence="1">Uncharacterized protein</fullName>
    </submittedName>
</protein>
<sequence>MELAGNGKTLTYCSAAKCRPTSCPLRRRSRKPWRHKALLTQSLLACTRTTV</sequence>
<accession>A0A160DWH7</accession>
<dbReference type="AlphaFoldDB" id="A0A160DWH7"/>
<organism evidence="1 2">
    <name type="scientific">Dokdonella koreensis DS-123</name>
    <dbReference type="NCBI Taxonomy" id="1300342"/>
    <lineage>
        <taxon>Bacteria</taxon>
        <taxon>Pseudomonadati</taxon>
        <taxon>Pseudomonadota</taxon>
        <taxon>Gammaproteobacteria</taxon>
        <taxon>Lysobacterales</taxon>
        <taxon>Rhodanobacteraceae</taxon>
        <taxon>Dokdonella</taxon>
    </lineage>
</organism>
<keyword evidence="2" id="KW-1185">Reference proteome</keyword>
<dbReference type="KEGG" id="dko:I596_2779"/>
<dbReference type="Proteomes" id="UP000076830">
    <property type="component" value="Chromosome"/>
</dbReference>
<reference evidence="1 2" key="1">
    <citation type="submission" date="2016-04" db="EMBL/GenBank/DDBJ databases">
        <title>Complete genome sequence of Dokdonella koreensis DS-123T.</title>
        <authorList>
            <person name="Kim J.F."/>
            <person name="Lee H."/>
            <person name="Kwak M.-J."/>
        </authorList>
    </citation>
    <scope>NUCLEOTIDE SEQUENCE [LARGE SCALE GENOMIC DNA]</scope>
    <source>
        <strain evidence="1 2">DS-123</strain>
    </source>
</reference>
<proteinExistence type="predicted"/>
<evidence type="ECO:0000313" key="1">
    <source>
        <dbReference type="EMBL" id="ANB18774.1"/>
    </source>
</evidence>